<dbReference type="KEGG" id="tng:GSTEN00028749G001"/>
<name>Q4RUL6_TETNG</name>
<reference evidence="2" key="1">
    <citation type="journal article" date="2004" name="Nature">
        <title>Genome duplication in the teleost fish Tetraodon nigroviridis reveals the early vertebrate proto-karyotype.</title>
        <authorList>
            <person name="Jaillon O."/>
            <person name="Aury J.-M."/>
            <person name="Brunet F."/>
            <person name="Petit J.-L."/>
            <person name="Stange-Thomann N."/>
            <person name="Mauceli E."/>
            <person name="Bouneau L."/>
            <person name="Fischer C."/>
            <person name="Ozouf-Costaz C."/>
            <person name="Bernot A."/>
            <person name="Nicaud S."/>
            <person name="Jaffe D."/>
            <person name="Fisher S."/>
            <person name="Lutfalla G."/>
            <person name="Dossat C."/>
            <person name="Segurens B."/>
            <person name="Dasilva C."/>
            <person name="Salanoubat M."/>
            <person name="Levy M."/>
            <person name="Boudet N."/>
            <person name="Castellano S."/>
            <person name="Anthouard V."/>
            <person name="Jubin C."/>
            <person name="Castelli V."/>
            <person name="Katinka M."/>
            <person name="Vacherie B."/>
            <person name="Biemont C."/>
            <person name="Skalli Z."/>
            <person name="Cattolico L."/>
            <person name="Poulain J."/>
            <person name="De Berardinis V."/>
            <person name="Cruaud C."/>
            <person name="Duprat S."/>
            <person name="Brottier P."/>
            <person name="Coutanceau J.-P."/>
            <person name="Gouzy J."/>
            <person name="Parra G."/>
            <person name="Lardier G."/>
            <person name="Chapple C."/>
            <person name="McKernan K.J."/>
            <person name="McEwan P."/>
            <person name="Bosak S."/>
            <person name="Kellis M."/>
            <person name="Volff J.-N."/>
            <person name="Guigo R."/>
            <person name="Zody M.C."/>
            <person name="Mesirov J."/>
            <person name="Lindblad-Toh K."/>
            <person name="Birren B."/>
            <person name="Nusbaum C."/>
            <person name="Kahn D."/>
            <person name="Robinson-Rechavi M."/>
            <person name="Laudet V."/>
            <person name="Schachter V."/>
            <person name="Quetier F."/>
            <person name="Saurin W."/>
            <person name="Scarpelli C."/>
            <person name="Wincker P."/>
            <person name="Lander E.S."/>
            <person name="Weissenbach J."/>
            <person name="Roest Crollius H."/>
        </authorList>
    </citation>
    <scope>NUCLEOTIDE SEQUENCE [LARGE SCALE GENOMIC DNA]</scope>
</reference>
<comment type="caution">
    <text evidence="2">The sequence shown here is derived from an EMBL/GenBank/DDBJ whole genome shotgun (WGS) entry which is preliminary data.</text>
</comment>
<reference evidence="2" key="2">
    <citation type="submission" date="2004-02" db="EMBL/GenBank/DDBJ databases">
        <authorList>
            <consortium name="Genoscope"/>
            <consortium name="Whitehead Institute Centre for Genome Research"/>
        </authorList>
    </citation>
    <scope>NUCLEOTIDE SEQUENCE</scope>
</reference>
<dbReference type="GO" id="GO:0035197">
    <property type="term" value="F:siRNA binding"/>
    <property type="evidence" value="ECO:0007669"/>
    <property type="project" value="TreeGrafter"/>
</dbReference>
<dbReference type="OrthoDB" id="421951at2759"/>
<dbReference type="PANTHER" id="PTHR21357">
    <property type="entry name" value="FAM172 FAMILY PROTEIN HOMOLOG CG10038"/>
    <property type="match status" value="1"/>
</dbReference>
<sequence>MAVFLFQEGYGVMVLNPNENYQEVEIPASALSLPTSVHLPLGHTTSSGCPVTAKHSSPAVASNGDEEKEKERVWLGLGEVKRCYCLEVSNPTWNKEDGRNMNQREMDVKSRVRAVAFTDSAHNIWHQDTSKGIQDWMQQDERRRVKERRRDLEINACCARLYRPHGSEEGQLTSLPGDQTQCQ</sequence>
<feature type="region of interest" description="Disordered" evidence="1">
    <location>
        <begin position="46"/>
        <end position="67"/>
    </location>
</feature>
<dbReference type="AlphaFoldDB" id="Q4RUL6"/>
<dbReference type="EMBL" id="CAAE01014993">
    <property type="protein sequence ID" value="CAG07916.1"/>
    <property type="molecule type" value="Genomic_DNA"/>
</dbReference>
<dbReference type="InterPro" id="IPR048263">
    <property type="entry name" value="Arb2"/>
</dbReference>
<accession>Q4RUL6</accession>
<dbReference type="GO" id="GO:0005634">
    <property type="term" value="C:nucleus"/>
    <property type="evidence" value="ECO:0007669"/>
    <property type="project" value="TreeGrafter"/>
</dbReference>
<evidence type="ECO:0000313" key="2">
    <source>
        <dbReference type="EMBL" id="CAG07916.1"/>
    </source>
</evidence>
<gene>
    <name evidence="2" type="ORF">GSTENG00028749001</name>
</gene>
<dbReference type="PANTHER" id="PTHR21357:SF6">
    <property type="entry name" value="COTRANSCRIPTIONAL REGULATOR FAM172A HOMOLOG"/>
    <property type="match status" value="1"/>
</dbReference>
<protein>
    <submittedName>
        <fullName evidence="2">(spotted green pufferfish) hypothetical protein</fullName>
    </submittedName>
</protein>
<dbReference type="GO" id="GO:0031048">
    <property type="term" value="P:regulatory ncRNA-mediated heterochromatin formation"/>
    <property type="evidence" value="ECO:0007669"/>
    <property type="project" value="TreeGrafter"/>
</dbReference>
<organism evidence="2">
    <name type="scientific">Tetraodon nigroviridis</name>
    <name type="common">Spotted green pufferfish</name>
    <name type="synonym">Chelonodon nigroviridis</name>
    <dbReference type="NCBI Taxonomy" id="99883"/>
    <lineage>
        <taxon>Eukaryota</taxon>
        <taxon>Metazoa</taxon>
        <taxon>Chordata</taxon>
        <taxon>Craniata</taxon>
        <taxon>Vertebrata</taxon>
        <taxon>Euteleostomi</taxon>
        <taxon>Actinopterygii</taxon>
        <taxon>Neopterygii</taxon>
        <taxon>Teleostei</taxon>
        <taxon>Neoteleostei</taxon>
        <taxon>Acanthomorphata</taxon>
        <taxon>Eupercaria</taxon>
        <taxon>Tetraodontiformes</taxon>
        <taxon>Tetradontoidea</taxon>
        <taxon>Tetraodontidae</taxon>
        <taxon>Tetraodon</taxon>
    </lineage>
</organism>
<evidence type="ECO:0000256" key="1">
    <source>
        <dbReference type="SAM" id="MobiDB-lite"/>
    </source>
</evidence>
<proteinExistence type="predicted"/>